<dbReference type="PANTHER" id="PTHR47592:SF27">
    <property type="entry name" value="OS08G0421700 PROTEIN"/>
    <property type="match status" value="1"/>
</dbReference>
<dbReference type="EMBL" id="RCHU01000315">
    <property type="protein sequence ID" value="TKS07772.1"/>
    <property type="molecule type" value="Genomic_DNA"/>
</dbReference>
<evidence type="ECO:0000259" key="3">
    <source>
        <dbReference type="Pfam" id="PF22936"/>
    </source>
</evidence>
<dbReference type="InterPro" id="IPR054722">
    <property type="entry name" value="PolX-like_BBD"/>
</dbReference>
<sequence length="370" mass="42237">MADIPEERLAGNASIPPQYIPVSSTKFEVEEFDRKGNFGMWKCEVMDILVQMNLDFTLEDKPEDLDEKSLERINRLACSSIRLCLVKDQKYAFSEQNSAKELWQPLEDKFMKSIENHLYLKKRIFRFQQKKGRWKKDCPIKGNKEKDEPTVNIVRDEDDRDSTFMVSPPENHCGEWILDSACSYHMCPNKHSFSRLEEFNGGVVLMGNDDVYEIKGIETIHLKMHNGVVKTLTEVRYVPDMKKNLFSLGVLESNGYKVIMYGGVLRAICGALIILRDTRIGNLYFLDGSIVTGTTTVSKSLEDAEADNSRLWHMRLGHAGEKALQGLAKQEKSQEKEKQSGDAQQVELETSVIPIKTVQTIPTERDSDES</sequence>
<dbReference type="PANTHER" id="PTHR47592">
    <property type="entry name" value="PBF68 PROTEIN"/>
    <property type="match status" value="1"/>
</dbReference>
<evidence type="ECO:0000313" key="4">
    <source>
        <dbReference type="EMBL" id="TKS07772.1"/>
    </source>
</evidence>
<dbReference type="AlphaFoldDB" id="A0A4U5QC88"/>
<protein>
    <submittedName>
        <fullName evidence="4">Uncharacterized protein</fullName>
    </submittedName>
</protein>
<reference evidence="4" key="1">
    <citation type="submission" date="2018-10" db="EMBL/GenBank/DDBJ databases">
        <title>Population genomic analysis revealed the cold adaptation of white poplar.</title>
        <authorList>
            <person name="Liu Y.-J."/>
        </authorList>
    </citation>
    <scope>NUCLEOTIDE SEQUENCE [LARGE SCALE GENOMIC DNA]</scope>
    <source>
        <strain evidence="4">PAL-ZL1</strain>
    </source>
</reference>
<feature type="domain" description="GAG-pre-integrase" evidence="2">
    <location>
        <begin position="282"/>
        <end position="335"/>
    </location>
</feature>
<evidence type="ECO:0000259" key="2">
    <source>
        <dbReference type="Pfam" id="PF13976"/>
    </source>
</evidence>
<dbReference type="InterPro" id="IPR025724">
    <property type="entry name" value="GAG-pre-integrase_dom"/>
</dbReference>
<name>A0A4U5QC88_POPAL</name>
<organism evidence="4">
    <name type="scientific">Populus alba</name>
    <name type="common">White poplar</name>
    <dbReference type="NCBI Taxonomy" id="43335"/>
    <lineage>
        <taxon>Eukaryota</taxon>
        <taxon>Viridiplantae</taxon>
        <taxon>Streptophyta</taxon>
        <taxon>Embryophyta</taxon>
        <taxon>Tracheophyta</taxon>
        <taxon>Spermatophyta</taxon>
        <taxon>Magnoliopsida</taxon>
        <taxon>eudicotyledons</taxon>
        <taxon>Gunneridae</taxon>
        <taxon>Pentapetalae</taxon>
        <taxon>rosids</taxon>
        <taxon>fabids</taxon>
        <taxon>Malpighiales</taxon>
        <taxon>Salicaceae</taxon>
        <taxon>Saliceae</taxon>
        <taxon>Populus</taxon>
    </lineage>
</organism>
<proteinExistence type="predicted"/>
<feature type="compositionally biased region" description="Basic and acidic residues" evidence="1">
    <location>
        <begin position="329"/>
        <end position="340"/>
    </location>
</feature>
<dbReference type="Pfam" id="PF13976">
    <property type="entry name" value="gag_pre-integrs"/>
    <property type="match status" value="1"/>
</dbReference>
<accession>A0A4U5QC88</accession>
<comment type="caution">
    <text evidence="4">The sequence shown here is derived from an EMBL/GenBank/DDBJ whole genome shotgun (WGS) entry which is preliminary data.</text>
</comment>
<feature type="region of interest" description="Disordered" evidence="1">
    <location>
        <begin position="325"/>
        <end position="351"/>
    </location>
</feature>
<gene>
    <name evidence="4" type="ORF">D5086_0000109800</name>
</gene>
<feature type="domain" description="Retrovirus-related Pol polyprotein from transposon TNT 1-94-like beta-barrel" evidence="3">
    <location>
        <begin position="176"/>
        <end position="256"/>
    </location>
</feature>
<evidence type="ECO:0000256" key="1">
    <source>
        <dbReference type="SAM" id="MobiDB-lite"/>
    </source>
</evidence>
<dbReference type="Pfam" id="PF22936">
    <property type="entry name" value="Pol_BBD"/>
    <property type="match status" value="1"/>
</dbReference>